<dbReference type="PROSITE" id="PS50887">
    <property type="entry name" value="GGDEF"/>
    <property type="match status" value="1"/>
</dbReference>
<evidence type="ECO:0000256" key="8">
    <source>
        <dbReference type="SAM" id="Phobius"/>
    </source>
</evidence>
<dbReference type="Gene3D" id="3.30.450.20">
    <property type="entry name" value="PAS domain"/>
    <property type="match status" value="2"/>
</dbReference>
<dbReference type="CDD" id="cd06225">
    <property type="entry name" value="HAMP"/>
    <property type="match status" value="1"/>
</dbReference>
<evidence type="ECO:0000256" key="5">
    <source>
        <dbReference type="ARBA" id="ARBA00022692"/>
    </source>
</evidence>
<evidence type="ECO:0000256" key="6">
    <source>
        <dbReference type="ARBA" id="ARBA00022989"/>
    </source>
</evidence>
<dbReference type="PROSITE" id="PS50883">
    <property type="entry name" value="EAL"/>
    <property type="match status" value="1"/>
</dbReference>
<dbReference type="InterPro" id="IPR043128">
    <property type="entry name" value="Rev_trsase/Diguanyl_cyclase"/>
</dbReference>
<dbReference type="SUPFAM" id="SSF141868">
    <property type="entry name" value="EAL domain-like"/>
    <property type="match status" value="1"/>
</dbReference>
<dbReference type="EC" id="3.1.4.52" evidence="2"/>
<keyword evidence="13" id="KW-1185">Reference proteome</keyword>
<dbReference type="AlphaFoldDB" id="A0A1B4XHM9"/>
<proteinExistence type="predicted"/>
<feature type="domain" description="GGDEF" evidence="11">
    <location>
        <begin position="570"/>
        <end position="703"/>
    </location>
</feature>
<feature type="domain" description="HAMP" evidence="10">
    <location>
        <begin position="299"/>
        <end position="352"/>
    </location>
</feature>
<accession>A0A1B4XHM9</accession>
<dbReference type="SMART" id="SM00267">
    <property type="entry name" value="GGDEF"/>
    <property type="match status" value="1"/>
</dbReference>
<dbReference type="SUPFAM" id="SSF55073">
    <property type="entry name" value="Nucleotide cyclase"/>
    <property type="match status" value="1"/>
</dbReference>
<comment type="subcellular location">
    <subcellularLocation>
        <location evidence="1">Cell membrane</location>
        <topology evidence="1">Multi-pass membrane protein</topology>
    </subcellularLocation>
</comment>
<dbReference type="GO" id="GO:0007165">
    <property type="term" value="P:signal transduction"/>
    <property type="evidence" value="ECO:0007669"/>
    <property type="project" value="InterPro"/>
</dbReference>
<dbReference type="KEGG" id="slim:SCL_2005"/>
<dbReference type="SMART" id="SM00052">
    <property type="entry name" value="EAL"/>
    <property type="match status" value="1"/>
</dbReference>
<dbReference type="Pfam" id="PF00672">
    <property type="entry name" value="HAMP"/>
    <property type="match status" value="1"/>
</dbReference>
<dbReference type="GO" id="GO:0005886">
    <property type="term" value="C:plasma membrane"/>
    <property type="evidence" value="ECO:0007669"/>
    <property type="project" value="UniProtKB-SubCell"/>
</dbReference>
<dbReference type="InterPro" id="IPR003018">
    <property type="entry name" value="GAF"/>
</dbReference>
<dbReference type="PANTHER" id="PTHR33121:SF70">
    <property type="entry name" value="SIGNALING PROTEIN YKOW"/>
    <property type="match status" value="1"/>
</dbReference>
<evidence type="ECO:0000256" key="3">
    <source>
        <dbReference type="ARBA" id="ARBA00022475"/>
    </source>
</evidence>
<sequence>MRARLIVLVLLAAAPALAFILYSGFEMRRQAETDALDRAQQVIAHAASTQQQIFQDTRQLLKILAQVPQVRESNGVVCGAFMAALLKQYPHYTNLGVARRNGEIFCSALPLKGPVDISDRPYFQAAVGHRDFSVGEYQIGRITGKPAINFAYPVLDQSGEARTILFAALDLAWLKRLAADSQLPENSSFTMIDRNGTVLLRHPEIDGWAGRSIADTSLFGTIRARANGVMQSHGLDNVERLYAFAALRETSGEPLAYLSVGIPVTIAFAGANASLLRGLTGLGMVTLLTLVIAWVGSNMFILRRVSALLAAVRRVSAGDLSARTDVSPRNDEIGELSRAFDNMAQSLERRDARIREDEVRIARLNRIYAVLSNINGAIIRIHERDALLQEACRIAMDEGRFRLACISRIDSETFRLIPAYISGNDRDMLHEIRLRLPENAADDTHGIGAALLVGEPVVVNDLAQDVRAGANRDIALRHGYRSCVLLPLKISGKLTGCLHLYADESGFFDDQEMKLLQELAADISLGLEHIENEGKLHNLANYDLLTGLPNRDLFRDRLDQSLSRARHHGRHVAVMMLHIDRLKEINSLHGQHVGDMLLREAARRLRGLVREGDTVARAGSSVFSAALADVAHTRDVIMVARKITNVFAEPIDLEDTEFYVTIRIGIAVSPEDGDDVDTILKNAEVALNISQREAGSTYRFYTPEINTRALERFEIEQELRHALERNEFIVHYQPVVDMNTGTITGCEALLRWNNQTLGAVSPGRFIPVAEETDLIVPIGEWVLQTACEQGRRWHEQGLNLRLAVNISAKQLRRAEFPDTVLTILRNTGVDPASSSLTMEITESELMEDAEGTAKLLKNLQARGLSISIDDFGTGYSSLSYLKRLPVDTLKIDISFIRDITRSHDDAAIVKAIIALAHSLDMKVVAEGVETREQFTALRAIGCDAAQGFLFSPAVLAADFEKLNGRCFTPQLS</sequence>
<dbReference type="NCBIfam" id="TIGR00254">
    <property type="entry name" value="GGDEF"/>
    <property type="match status" value="1"/>
</dbReference>
<dbReference type="Gene3D" id="3.30.70.270">
    <property type="match status" value="1"/>
</dbReference>
<dbReference type="InterPro" id="IPR029151">
    <property type="entry name" value="Sensor-like_sf"/>
</dbReference>
<evidence type="ECO:0000259" key="10">
    <source>
        <dbReference type="PROSITE" id="PS50885"/>
    </source>
</evidence>
<dbReference type="CDD" id="cd12915">
    <property type="entry name" value="PDC2_DGC_like"/>
    <property type="match status" value="1"/>
</dbReference>
<dbReference type="GO" id="GO:0071111">
    <property type="term" value="F:cyclic-guanylate-specific phosphodiesterase activity"/>
    <property type="evidence" value="ECO:0007669"/>
    <property type="project" value="UniProtKB-EC"/>
</dbReference>
<evidence type="ECO:0000256" key="2">
    <source>
        <dbReference type="ARBA" id="ARBA00012282"/>
    </source>
</evidence>
<dbReference type="InterPro" id="IPR000160">
    <property type="entry name" value="GGDEF_dom"/>
</dbReference>
<evidence type="ECO:0000256" key="1">
    <source>
        <dbReference type="ARBA" id="ARBA00004651"/>
    </source>
</evidence>
<dbReference type="CDD" id="cd01949">
    <property type="entry name" value="GGDEF"/>
    <property type="match status" value="1"/>
</dbReference>
<dbReference type="Pfam" id="PF00563">
    <property type="entry name" value="EAL"/>
    <property type="match status" value="1"/>
</dbReference>
<dbReference type="SMART" id="SM00304">
    <property type="entry name" value="HAMP"/>
    <property type="match status" value="1"/>
</dbReference>
<protein>
    <recommendedName>
        <fullName evidence="2">cyclic-guanylate-specific phosphodiesterase</fullName>
        <ecNumber evidence="2">3.1.4.52</ecNumber>
    </recommendedName>
</protein>
<dbReference type="Pfam" id="PF13185">
    <property type="entry name" value="GAF_2"/>
    <property type="match status" value="1"/>
</dbReference>
<feature type="transmembrane region" description="Helical" evidence="8">
    <location>
        <begin position="255"/>
        <end position="275"/>
    </location>
</feature>
<keyword evidence="6 8" id="KW-1133">Transmembrane helix</keyword>
<dbReference type="SUPFAM" id="SSF103190">
    <property type="entry name" value="Sensory domain-like"/>
    <property type="match status" value="1"/>
</dbReference>
<evidence type="ECO:0000256" key="7">
    <source>
        <dbReference type="ARBA" id="ARBA00023136"/>
    </source>
</evidence>
<dbReference type="Proteomes" id="UP000243180">
    <property type="component" value="Chromosome"/>
</dbReference>
<evidence type="ECO:0000259" key="9">
    <source>
        <dbReference type="PROSITE" id="PS50883"/>
    </source>
</evidence>
<dbReference type="InterPro" id="IPR035919">
    <property type="entry name" value="EAL_sf"/>
</dbReference>
<feature type="transmembrane region" description="Helical" evidence="8">
    <location>
        <begin position="282"/>
        <end position="302"/>
    </location>
</feature>
<dbReference type="PANTHER" id="PTHR33121">
    <property type="entry name" value="CYCLIC DI-GMP PHOSPHODIESTERASE PDEF"/>
    <property type="match status" value="1"/>
</dbReference>
<feature type="domain" description="EAL" evidence="9">
    <location>
        <begin position="712"/>
        <end position="967"/>
    </location>
</feature>
<evidence type="ECO:0000313" key="12">
    <source>
        <dbReference type="EMBL" id="BAV34296.1"/>
    </source>
</evidence>
<evidence type="ECO:0000313" key="13">
    <source>
        <dbReference type="Proteomes" id="UP000243180"/>
    </source>
</evidence>
<gene>
    <name evidence="12" type="ORF">SCL_2005</name>
</gene>
<dbReference type="InterPro" id="IPR003660">
    <property type="entry name" value="HAMP_dom"/>
</dbReference>
<dbReference type="InterPro" id="IPR033479">
    <property type="entry name" value="dCache_1"/>
</dbReference>
<dbReference type="InterPro" id="IPR029016">
    <property type="entry name" value="GAF-like_dom_sf"/>
</dbReference>
<evidence type="ECO:0000259" key="11">
    <source>
        <dbReference type="PROSITE" id="PS50887"/>
    </source>
</evidence>
<dbReference type="InterPro" id="IPR050706">
    <property type="entry name" value="Cyclic-di-GMP_PDE-like"/>
</dbReference>
<keyword evidence="7 8" id="KW-0472">Membrane</keyword>
<dbReference type="SUPFAM" id="SSF55781">
    <property type="entry name" value="GAF domain-like"/>
    <property type="match status" value="1"/>
</dbReference>
<name>A0A1B4XHM9_9GAMM</name>
<dbReference type="Gene3D" id="3.20.20.450">
    <property type="entry name" value="EAL domain"/>
    <property type="match status" value="1"/>
</dbReference>
<dbReference type="CDD" id="cd12914">
    <property type="entry name" value="PDC1_DGC_like"/>
    <property type="match status" value="1"/>
</dbReference>
<keyword evidence="3" id="KW-1003">Cell membrane</keyword>
<dbReference type="FunFam" id="3.20.20.450:FF:000001">
    <property type="entry name" value="Cyclic di-GMP phosphodiesterase yahA"/>
    <property type="match status" value="1"/>
</dbReference>
<keyword evidence="4" id="KW-0973">c-di-GMP</keyword>
<dbReference type="InParanoid" id="A0A1B4XHM9"/>
<dbReference type="PROSITE" id="PS50885">
    <property type="entry name" value="HAMP"/>
    <property type="match status" value="1"/>
</dbReference>
<dbReference type="InterPro" id="IPR029787">
    <property type="entry name" value="Nucleotide_cyclase"/>
</dbReference>
<dbReference type="Gene3D" id="3.30.450.40">
    <property type="match status" value="1"/>
</dbReference>
<dbReference type="SUPFAM" id="SSF158472">
    <property type="entry name" value="HAMP domain-like"/>
    <property type="match status" value="1"/>
</dbReference>
<dbReference type="CDD" id="cd01948">
    <property type="entry name" value="EAL"/>
    <property type="match status" value="1"/>
</dbReference>
<dbReference type="Pfam" id="PF02743">
    <property type="entry name" value="dCache_1"/>
    <property type="match status" value="1"/>
</dbReference>
<reference evidence="12 13" key="1">
    <citation type="submission" date="2015-05" db="EMBL/GenBank/DDBJ databases">
        <title>Complete genome sequence of a sulfur-oxidizing gammaproteobacterium strain HA5.</title>
        <authorList>
            <person name="Miura A."/>
            <person name="Kojima H."/>
            <person name="Fukui M."/>
        </authorList>
    </citation>
    <scope>NUCLEOTIDE SEQUENCE [LARGE SCALE GENOMIC DNA]</scope>
    <source>
        <strain evidence="12 13">HA5</strain>
    </source>
</reference>
<dbReference type="SMART" id="SM00065">
    <property type="entry name" value="GAF"/>
    <property type="match status" value="1"/>
</dbReference>
<dbReference type="Pfam" id="PF00990">
    <property type="entry name" value="GGDEF"/>
    <property type="match status" value="1"/>
</dbReference>
<keyword evidence="5 8" id="KW-0812">Transmembrane</keyword>
<evidence type="ECO:0000256" key="4">
    <source>
        <dbReference type="ARBA" id="ARBA00022636"/>
    </source>
</evidence>
<organism evidence="12 13">
    <name type="scientific">Sulfuricaulis limicola</name>
    <dbReference type="NCBI Taxonomy" id="1620215"/>
    <lineage>
        <taxon>Bacteria</taxon>
        <taxon>Pseudomonadati</taxon>
        <taxon>Pseudomonadota</taxon>
        <taxon>Gammaproteobacteria</taxon>
        <taxon>Acidiferrobacterales</taxon>
        <taxon>Acidiferrobacteraceae</taxon>
        <taxon>Sulfuricaulis</taxon>
    </lineage>
</organism>
<dbReference type="EMBL" id="AP014879">
    <property type="protein sequence ID" value="BAV34296.1"/>
    <property type="molecule type" value="Genomic_DNA"/>
</dbReference>
<dbReference type="Gene3D" id="6.10.340.10">
    <property type="match status" value="1"/>
</dbReference>
<dbReference type="InterPro" id="IPR001633">
    <property type="entry name" value="EAL_dom"/>
</dbReference>